<dbReference type="GO" id="GO:0008887">
    <property type="term" value="F:glycerate kinase activity"/>
    <property type="evidence" value="ECO:0007669"/>
    <property type="project" value="InterPro"/>
</dbReference>
<evidence type="ECO:0000259" key="2">
    <source>
        <dbReference type="Pfam" id="PF13660"/>
    </source>
</evidence>
<proteinExistence type="predicted"/>
<dbReference type="Gene3D" id="3.40.1480.10">
    <property type="entry name" value="MOFRL domain"/>
    <property type="match status" value="1"/>
</dbReference>
<name>A0AAU9ED23_9BACT</name>
<dbReference type="Pfam" id="PF13660">
    <property type="entry name" value="DUF4147"/>
    <property type="match status" value="1"/>
</dbReference>
<evidence type="ECO:0000313" key="4">
    <source>
        <dbReference type="Proteomes" id="UP001366166"/>
    </source>
</evidence>
<evidence type="ECO:0000259" key="1">
    <source>
        <dbReference type="Pfam" id="PF05161"/>
    </source>
</evidence>
<organism evidence="3 4">
    <name type="scientific">Desulfoferula mesophila</name>
    <dbReference type="NCBI Taxonomy" id="3058419"/>
    <lineage>
        <taxon>Bacteria</taxon>
        <taxon>Pseudomonadati</taxon>
        <taxon>Thermodesulfobacteriota</taxon>
        <taxon>Desulfarculia</taxon>
        <taxon>Desulfarculales</taxon>
        <taxon>Desulfarculaceae</taxon>
        <taxon>Desulfoferula</taxon>
    </lineage>
</organism>
<protein>
    <submittedName>
        <fullName evidence="3">Glycerate kinase</fullName>
    </submittedName>
</protein>
<feature type="domain" description="MOFRL" evidence="1">
    <location>
        <begin position="338"/>
        <end position="441"/>
    </location>
</feature>
<dbReference type="Pfam" id="PF05161">
    <property type="entry name" value="MOFRL"/>
    <property type="match status" value="1"/>
</dbReference>
<evidence type="ECO:0000313" key="3">
    <source>
        <dbReference type="EMBL" id="BEQ13184.1"/>
    </source>
</evidence>
<dbReference type="EMBL" id="AP028679">
    <property type="protein sequence ID" value="BEQ13184.1"/>
    <property type="molecule type" value="Genomic_DNA"/>
</dbReference>
<dbReference type="InterPro" id="IPR007835">
    <property type="entry name" value="MOFRL"/>
</dbReference>
<dbReference type="GO" id="GO:0005737">
    <property type="term" value="C:cytoplasm"/>
    <property type="evidence" value="ECO:0007669"/>
    <property type="project" value="TreeGrafter"/>
</dbReference>
<dbReference type="SUPFAM" id="SSF82544">
    <property type="entry name" value="GckA/TtuD-like"/>
    <property type="match status" value="1"/>
</dbReference>
<keyword evidence="3" id="KW-0418">Kinase</keyword>
<dbReference type="InterPro" id="IPR037035">
    <property type="entry name" value="GK-like_C_sf"/>
</dbReference>
<gene>
    <name evidence="3" type="ORF">FAK_02500</name>
</gene>
<dbReference type="InterPro" id="IPR039760">
    <property type="entry name" value="MOFRL_protein"/>
</dbReference>
<dbReference type="KEGG" id="dmp:FAK_02500"/>
<keyword evidence="3" id="KW-0808">Transferase</keyword>
<sequence>MSRIQNLNDLLRNGRGQTRAVALSCLDAALDAADTYKGTKRVVHRQGDRLTVGDQTFDLADLGDIYVVGAGKGSYPIAQALDEILGDDIKQGFVMVKETGRPALEHIEVIVSGHPVPNPASLEGGLLLEKLAVGLGPNDLVFAAMTGGCSALMALPVPGVTLEDKIAVNRLLLRTGARIGEMNAVRKHLSLLKGGGLIKLLQPATVVTLTQDTAPDSLPWPDPSLPDPSTFADAMSMLKYYEIWDQMPQSVRDHLEKGLTDPGLETPKSFEGWRTYMYDTGNQRDACLAAVAKAREMGYQGAVLSTKLEGESRELGIMLAGIAKEIQLYGRPFTAPFVLASAGESTVTVRGQGKGGPNMETVLGFARYIEGYPGVALASIDSEGTDGPTDLAGGLADDLTLARSRELSLDLKGLLKENDSLIGLEALGDAVITGATGTNVVNLRVLVVDKRE</sequence>
<dbReference type="Gene3D" id="3.40.50.10180">
    <property type="entry name" value="Glycerate kinase, MOFRL-like N-terminal domain"/>
    <property type="match status" value="1"/>
</dbReference>
<feature type="domain" description="MOFRL-associated" evidence="2">
    <location>
        <begin position="23"/>
        <end position="256"/>
    </location>
</feature>
<dbReference type="PANTHER" id="PTHR12227:SF0">
    <property type="entry name" value="GLYCERATE KINASE"/>
    <property type="match status" value="1"/>
</dbReference>
<accession>A0AAU9ED23</accession>
<dbReference type="RefSeq" id="WP_338604590.1">
    <property type="nucleotide sequence ID" value="NZ_AP028679.1"/>
</dbReference>
<dbReference type="AlphaFoldDB" id="A0AAU9ED23"/>
<keyword evidence="4" id="KW-1185">Reference proteome</keyword>
<dbReference type="PANTHER" id="PTHR12227">
    <property type="entry name" value="GLYCERATE KINASE"/>
    <property type="match status" value="1"/>
</dbReference>
<dbReference type="Proteomes" id="UP001366166">
    <property type="component" value="Chromosome"/>
</dbReference>
<dbReference type="InterPro" id="IPR025286">
    <property type="entry name" value="MOFRL_assoc_dom"/>
</dbReference>
<dbReference type="InterPro" id="IPR038614">
    <property type="entry name" value="GK_N_sf"/>
</dbReference>
<reference evidence="4" key="1">
    <citation type="journal article" date="2023" name="Arch. Microbiol.">
        <title>Desulfoferula mesophilus gen. nov. sp. nov., a mesophilic sulfate-reducing bacterium isolated from a brackish lake sediment.</title>
        <authorList>
            <person name="Watanabe T."/>
            <person name="Yabe T."/>
            <person name="Tsuji J.M."/>
            <person name="Fukui M."/>
        </authorList>
    </citation>
    <scope>NUCLEOTIDE SEQUENCE [LARGE SCALE GENOMIC DNA]</scope>
    <source>
        <strain evidence="4">12FAK</strain>
    </source>
</reference>